<dbReference type="RefSeq" id="WP_060935653.1">
    <property type="nucleotide sequence ID" value="NZ_KQ960453.1"/>
</dbReference>
<feature type="transmembrane region" description="Helical" evidence="1">
    <location>
        <begin position="12"/>
        <end position="30"/>
    </location>
</feature>
<comment type="caution">
    <text evidence="2">The sequence shown here is derived from an EMBL/GenBank/DDBJ whole genome shotgun (WGS) entry which is preliminary data.</text>
</comment>
<keyword evidence="1" id="KW-1133">Transmembrane helix</keyword>
<organism evidence="2 3">
    <name type="scientific">Porphyromonas somerae</name>
    <dbReference type="NCBI Taxonomy" id="322095"/>
    <lineage>
        <taxon>Bacteria</taxon>
        <taxon>Pseudomonadati</taxon>
        <taxon>Bacteroidota</taxon>
        <taxon>Bacteroidia</taxon>
        <taxon>Bacteroidales</taxon>
        <taxon>Porphyromonadaceae</taxon>
        <taxon>Porphyromonas</taxon>
    </lineage>
</organism>
<keyword evidence="3" id="KW-1185">Reference proteome</keyword>
<dbReference type="STRING" id="322095.HMPREF3185_01442"/>
<keyword evidence="1" id="KW-0812">Transmembrane</keyword>
<evidence type="ECO:0000313" key="2">
    <source>
        <dbReference type="EMBL" id="KXB75331.1"/>
    </source>
</evidence>
<keyword evidence="1" id="KW-0472">Membrane</keyword>
<name>A0A134B5W1_9PORP</name>
<sequence length="62" mass="7206">MAYRRPLTPTQMVVITILWLALVIWIISSGLRLDGLTILMLAFSGVTVFYPIIKSWRERKKK</sequence>
<dbReference type="AlphaFoldDB" id="A0A134B5W1"/>
<gene>
    <name evidence="2" type="ORF">HMPREF3185_01442</name>
</gene>
<proteinExistence type="predicted"/>
<dbReference type="Proteomes" id="UP000070224">
    <property type="component" value="Unassembled WGS sequence"/>
</dbReference>
<evidence type="ECO:0000313" key="3">
    <source>
        <dbReference type="Proteomes" id="UP000070224"/>
    </source>
</evidence>
<feature type="transmembrane region" description="Helical" evidence="1">
    <location>
        <begin position="36"/>
        <end position="53"/>
    </location>
</feature>
<dbReference type="OrthoDB" id="1094086at2"/>
<accession>A0A134B5W1</accession>
<protein>
    <submittedName>
        <fullName evidence="2">Uncharacterized protein</fullName>
    </submittedName>
</protein>
<dbReference type="EMBL" id="LSDK01000094">
    <property type="protein sequence ID" value="KXB75331.1"/>
    <property type="molecule type" value="Genomic_DNA"/>
</dbReference>
<dbReference type="PATRIC" id="fig|322095.3.peg.1424"/>
<evidence type="ECO:0000256" key="1">
    <source>
        <dbReference type="SAM" id="Phobius"/>
    </source>
</evidence>
<reference evidence="3" key="1">
    <citation type="submission" date="2016-01" db="EMBL/GenBank/DDBJ databases">
        <authorList>
            <person name="Mitreva M."/>
            <person name="Pepin K.H."/>
            <person name="Mihindukulasuriya K.A."/>
            <person name="Fulton R."/>
            <person name="Fronick C."/>
            <person name="O'Laughlin M."/>
            <person name="Miner T."/>
            <person name="Herter B."/>
            <person name="Rosa B.A."/>
            <person name="Cordes M."/>
            <person name="Tomlinson C."/>
            <person name="Wollam A."/>
            <person name="Palsikar V.B."/>
            <person name="Mardis E.R."/>
            <person name="Wilson R.K."/>
        </authorList>
    </citation>
    <scope>NUCLEOTIDE SEQUENCE [LARGE SCALE GENOMIC DNA]</scope>
    <source>
        <strain evidence="3">KA00683</strain>
    </source>
</reference>